<evidence type="ECO:0000256" key="1">
    <source>
        <dbReference type="ARBA" id="ARBA00004141"/>
    </source>
</evidence>
<evidence type="ECO:0000256" key="3">
    <source>
        <dbReference type="ARBA" id="ARBA00022989"/>
    </source>
</evidence>
<dbReference type="TCDB" id="1.E.19.1.8">
    <property type="family name" value="the clostridium difficile tcde holin (tcde holin) family"/>
</dbReference>
<name>G0VPG2_MEGEL</name>
<keyword evidence="4 5" id="KW-0472">Membrane</keyword>
<organism evidence="6 7">
    <name type="scientific">Megasphaera elsdenii DSM 20460</name>
    <dbReference type="NCBI Taxonomy" id="1064535"/>
    <lineage>
        <taxon>Bacteria</taxon>
        <taxon>Bacillati</taxon>
        <taxon>Bacillota</taxon>
        <taxon>Negativicutes</taxon>
        <taxon>Veillonellales</taxon>
        <taxon>Veillonellaceae</taxon>
        <taxon>Megasphaera</taxon>
    </lineage>
</organism>
<dbReference type="Pfam" id="PF05105">
    <property type="entry name" value="Phage_holin_4_1"/>
    <property type="match status" value="1"/>
</dbReference>
<keyword evidence="7" id="KW-1185">Reference proteome</keyword>
<sequence length="148" mass="16102">MIEAVINFFREMAPAGPEIEWGAAVSCGGTIFSYLVGWNTVIEALLVAMAIDYITGILAAYINPNMQLNSQRGFKGICKKIVILLLVALAHELDRATGQPAVQSLVAWFFLGNEGLSIIENAAKAGLPVPARLKDTLEQLTNKKEERK</sequence>
<reference evidence="6 7" key="1">
    <citation type="journal article" date="2011" name="J. Bacteriol.">
        <title>Genome Sequence of the Ruminal Bacterium Megasphaera elsdenii.</title>
        <authorList>
            <person name="Marx H."/>
            <person name="Graf A.B."/>
            <person name="Tatto N."/>
            <person name="Thallinger G.G."/>
            <person name="Mattanovich D."/>
            <person name="Sauer M."/>
        </authorList>
    </citation>
    <scope>NUCLEOTIDE SEQUENCE [LARGE SCALE GENOMIC DNA]</scope>
    <source>
        <strain evidence="6 7">DSM 20460</strain>
    </source>
</reference>
<evidence type="ECO:0000313" key="6">
    <source>
        <dbReference type="EMBL" id="CCC73340.1"/>
    </source>
</evidence>
<evidence type="ECO:0000256" key="5">
    <source>
        <dbReference type="SAM" id="Phobius"/>
    </source>
</evidence>
<keyword evidence="3 5" id="KW-1133">Transmembrane helix</keyword>
<dbReference type="STRING" id="1064535.MELS_1118"/>
<dbReference type="GO" id="GO:0016020">
    <property type="term" value="C:membrane"/>
    <property type="evidence" value="ECO:0007669"/>
    <property type="project" value="UniProtKB-SubCell"/>
</dbReference>
<dbReference type="GeneID" id="97492078"/>
<dbReference type="HOGENOM" id="CLU_125939_0_1_9"/>
<dbReference type="AlphaFoldDB" id="G0VPG2"/>
<gene>
    <name evidence="6" type="ORF">MELS_1118</name>
</gene>
<evidence type="ECO:0000256" key="4">
    <source>
        <dbReference type="ARBA" id="ARBA00023136"/>
    </source>
</evidence>
<evidence type="ECO:0000256" key="2">
    <source>
        <dbReference type="ARBA" id="ARBA00022692"/>
    </source>
</evidence>
<dbReference type="InterPro" id="IPR006480">
    <property type="entry name" value="Phage_holin_4_1"/>
</dbReference>
<dbReference type="NCBIfam" id="TIGR01593">
    <property type="entry name" value="holin_tox_secr"/>
    <property type="match status" value="1"/>
</dbReference>
<proteinExistence type="predicted"/>
<feature type="transmembrane region" description="Helical" evidence="5">
    <location>
        <begin position="44"/>
        <end position="62"/>
    </location>
</feature>
<comment type="subcellular location">
    <subcellularLocation>
        <location evidence="1">Membrane</location>
        <topology evidence="1">Multi-pass membrane protein</topology>
    </subcellularLocation>
</comment>
<dbReference type="EMBL" id="HE576794">
    <property type="protein sequence ID" value="CCC73340.1"/>
    <property type="molecule type" value="Genomic_DNA"/>
</dbReference>
<dbReference type="Proteomes" id="UP000010111">
    <property type="component" value="Chromosome"/>
</dbReference>
<protein>
    <submittedName>
        <fullName evidence="6">Prophage LambdaSa04 protein</fullName>
    </submittedName>
</protein>
<dbReference type="eggNOG" id="COG4824">
    <property type="taxonomic scope" value="Bacteria"/>
</dbReference>
<keyword evidence="2 5" id="KW-0812">Transmembrane</keyword>
<accession>G0VPG2</accession>
<dbReference type="KEGG" id="med:MELS_1118"/>
<dbReference type="RefSeq" id="WP_014016074.1">
    <property type="nucleotide sequence ID" value="NC_015873.1"/>
</dbReference>
<evidence type="ECO:0000313" key="7">
    <source>
        <dbReference type="Proteomes" id="UP000010111"/>
    </source>
</evidence>